<reference evidence="4" key="1">
    <citation type="submission" date="2011-02" db="EMBL/GenBank/DDBJ databases">
        <title>The complete genome of Planctomyces brasiliensis DSM 5305.</title>
        <authorList>
            <person name="Lucas S."/>
            <person name="Copeland A."/>
            <person name="Lapidus A."/>
            <person name="Bruce D."/>
            <person name="Goodwin L."/>
            <person name="Pitluck S."/>
            <person name="Kyrpides N."/>
            <person name="Mavromatis K."/>
            <person name="Pagani I."/>
            <person name="Ivanova N."/>
            <person name="Ovchinnikova G."/>
            <person name="Lu M."/>
            <person name="Detter J.C."/>
            <person name="Han C."/>
            <person name="Land M."/>
            <person name="Hauser L."/>
            <person name="Markowitz V."/>
            <person name="Cheng J.-F."/>
            <person name="Hugenholtz P."/>
            <person name="Woyke T."/>
            <person name="Wu D."/>
            <person name="Tindall B."/>
            <person name="Pomrenke H.G."/>
            <person name="Brambilla E."/>
            <person name="Klenk H.-P."/>
            <person name="Eisen J.A."/>
        </authorList>
    </citation>
    <scope>NUCLEOTIDE SEQUENCE [LARGE SCALE GENOMIC DNA]</scope>
    <source>
        <strain evidence="4">ATCC 49424 / DSM 5305 / JCM 21570 / NBRC 103401 / IFAM 1448</strain>
    </source>
</reference>
<dbReference type="STRING" id="756272.Plabr_4304"/>
<dbReference type="eggNOG" id="COG1721">
    <property type="taxonomic scope" value="Bacteria"/>
</dbReference>
<accession>F0SJN9</accession>
<keyword evidence="1" id="KW-0812">Transmembrane</keyword>
<feature type="domain" description="DUF58" evidence="2">
    <location>
        <begin position="219"/>
        <end position="339"/>
    </location>
</feature>
<evidence type="ECO:0000313" key="4">
    <source>
        <dbReference type="Proteomes" id="UP000006860"/>
    </source>
</evidence>
<organism evidence="3 4">
    <name type="scientific">Rubinisphaera brasiliensis (strain ATCC 49424 / DSM 5305 / JCM 21570 / IAM 15109 / NBRC 103401 / IFAM 1448)</name>
    <name type="common">Planctomyces brasiliensis</name>
    <dbReference type="NCBI Taxonomy" id="756272"/>
    <lineage>
        <taxon>Bacteria</taxon>
        <taxon>Pseudomonadati</taxon>
        <taxon>Planctomycetota</taxon>
        <taxon>Planctomycetia</taxon>
        <taxon>Planctomycetales</taxon>
        <taxon>Planctomycetaceae</taxon>
        <taxon>Rubinisphaera</taxon>
    </lineage>
</organism>
<dbReference type="InterPro" id="IPR002881">
    <property type="entry name" value="DUF58"/>
</dbReference>
<dbReference type="PANTHER" id="PTHR34351">
    <property type="entry name" value="SLR1927 PROTEIN-RELATED"/>
    <property type="match status" value="1"/>
</dbReference>
<feature type="transmembrane region" description="Helical" evidence="1">
    <location>
        <begin position="35"/>
        <end position="57"/>
    </location>
</feature>
<keyword evidence="1" id="KW-1133">Transmembrane helix</keyword>
<dbReference type="PANTHER" id="PTHR34351:SF1">
    <property type="entry name" value="SLR1927 PROTEIN"/>
    <property type="match status" value="1"/>
</dbReference>
<dbReference type="RefSeq" id="WP_013630582.1">
    <property type="nucleotide sequence ID" value="NC_015174.1"/>
</dbReference>
<dbReference type="KEGG" id="pbs:Plabr_4304"/>
<keyword evidence="4" id="KW-1185">Reference proteome</keyword>
<dbReference type="Pfam" id="PF01882">
    <property type="entry name" value="DUF58"/>
    <property type="match status" value="1"/>
</dbReference>
<name>F0SJN9_RUBBR</name>
<sequence>MSASDTRALNRVDDFLNYDFCPWANRWVYWMKHPLVGVAVVAITAGICGTFVAPQAWFLCAGLLIVGMIGLIWPAVSIAAVRANVRFQQAWCEEEAEVSVEVSLTNHLPLPIFGLSLRTSETHEVLVSFARVPAWRKTVYQWRLTPHQRGSFPREELLVQTGFPFGVWTAQRTASVSGELLVLPKAADLDAVPALVSSNWGNDQYSSRRTGDCGDIMGTRPFRPGDSLRQIHWATTARTGTLVCTERQLAIQNRVVCYLDVAAAHHAGAGVNSSLEWSIRVFAGICRELASQGSEVRAVFGQESLQVQSGVAGQRRLLMRLARLPEAGIEQPTRQPNDASIAVVTDLSPAGNATLPVVLEAQGFESLAEAPASEDRVTSTGAQGAVTIRNCDDLRFNLNAKWRRACHAVS</sequence>
<evidence type="ECO:0000256" key="1">
    <source>
        <dbReference type="SAM" id="Phobius"/>
    </source>
</evidence>
<dbReference type="AlphaFoldDB" id="F0SJN9"/>
<protein>
    <recommendedName>
        <fullName evidence="2">DUF58 domain-containing protein</fullName>
    </recommendedName>
</protein>
<proteinExistence type="predicted"/>
<dbReference type="Proteomes" id="UP000006860">
    <property type="component" value="Chromosome"/>
</dbReference>
<evidence type="ECO:0000313" key="3">
    <source>
        <dbReference type="EMBL" id="ADY61877.1"/>
    </source>
</evidence>
<dbReference type="EMBL" id="CP002546">
    <property type="protein sequence ID" value="ADY61877.1"/>
    <property type="molecule type" value="Genomic_DNA"/>
</dbReference>
<gene>
    <name evidence="3" type="ordered locus">Plabr_4304</name>
</gene>
<dbReference type="HOGENOM" id="CLU_610977_0_0_0"/>
<keyword evidence="1" id="KW-0472">Membrane</keyword>
<feature type="transmembrane region" description="Helical" evidence="1">
    <location>
        <begin position="63"/>
        <end position="81"/>
    </location>
</feature>
<evidence type="ECO:0000259" key="2">
    <source>
        <dbReference type="Pfam" id="PF01882"/>
    </source>
</evidence>